<dbReference type="Proteomes" id="UP000650467">
    <property type="component" value="Unassembled WGS sequence"/>
</dbReference>
<keyword evidence="3" id="KW-1185">Reference proteome</keyword>
<name>A0A835SE33_CHLIN</name>
<feature type="region of interest" description="Disordered" evidence="1">
    <location>
        <begin position="61"/>
        <end position="103"/>
    </location>
</feature>
<dbReference type="EMBL" id="JAEHOC010000057">
    <property type="protein sequence ID" value="KAG2425274.1"/>
    <property type="molecule type" value="Genomic_DNA"/>
</dbReference>
<accession>A0A835SE33</accession>
<feature type="region of interest" description="Disordered" evidence="1">
    <location>
        <begin position="160"/>
        <end position="181"/>
    </location>
</feature>
<gene>
    <name evidence="2" type="ORF">HXX76_013856</name>
</gene>
<feature type="compositionally biased region" description="Low complexity" evidence="1">
    <location>
        <begin position="63"/>
        <end position="84"/>
    </location>
</feature>
<evidence type="ECO:0000256" key="1">
    <source>
        <dbReference type="SAM" id="MobiDB-lite"/>
    </source>
</evidence>
<dbReference type="OrthoDB" id="539080at2759"/>
<protein>
    <submittedName>
        <fullName evidence="2">Uncharacterized protein</fullName>
    </submittedName>
</protein>
<evidence type="ECO:0000313" key="3">
    <source>
        <dbReference type="Proteomes" id="UP000650467"/>
    </source>
</evidence>
<organism evidence="2 3">
    <name type="scientific">Chlamydomonas incerta</name>
    <dbReference type="NCBI Taxonomy" id="51695"/>
    <lineage>
        <taxon>Eukaryota</taxon>
        <taxon>Viridiplantae</taxon>
        <taxon>Chlorophyta</taxon>
        <taxon>core chlorophytes</taxon>
        <taxon>Chlorophyceae</taxon>
        <taxon>CS clade</taxon>
        <taxon>Chlamydomonadales</taxon>
        <taxon>Chlamydomonadaceae</taxon>
        <taxon>Chlamydomonas</taxon>
    </lineage>
</organism>
<proteinExistence type="predicted"/>
<sequence>MKSGMPQPMAVKAAAKPLAVINGNIQAMAAAPRLIPGLTGAFQDPAALRAQVAKLRAEAKSPAVANSNNKAAANNNNHSNRAAAPGTTGSKAGSSVDDEERAPRQATLWDAIGNTGFGAARGEASDWVEAANLNVFTMEAGRPGGNFSALLLRRKQGGAGTTWAKKASVHDGSDSDATGTASCDDGELGLDLSHANSSLLLSPAGGGASGGLVSPRSATDTTAAGFPALPTKDPPPPAFHVSDPNATVTTGAGGATGNGTGGPPPVLSDYVDDDVDILALVAAQEEKERQQQEALRREIGLQQLQLAGGGGDDHVAYITAAGLTDTVITTVVNIADATNNATTDCADTVEQALSQQTQALAVAAAAAADPVVAYDIVYSSEGCEVVLEPTSNGYYRLEDVFGVPRAALAFADCPGEDGNVYRCVAVTASMAATRAALAQAWLEAQEADRAAAAAAAAAQEQQLLLQQQRAAAQQAAVMTASELVFGVQQPQQLPAWQAAAGVGAKVAAAGGSPYGGAATGAGAVAAGGEDDDDDVSDLMALLCA</sequence>
<feature type="compositionally biased region" description="Gly residues" evidence="1">
    <location>
        <begin position="251"/>
        <end position="261"/>
    </location>
</feature>
<feature type="region of interest" description="Disordered" evidence="1">
    <location>
        <begin position="205"/>
        <end position="266"/>
    </location>
</feature>
<dbReference type="AlphaFoldDB" id="A0A835SE33"/>
<comment type="caution">
    <text evidence="2">The sequence shown here is derived from an EMBL/GenBank/DDBJ whole genome shotgun (WGS) entry which is preliminary data.</text>
</comment>
<evidence type="ECO:0000313" key="2">
    <source>
        <dbReference type="EMBL" id="KAG2425274.1"/>
    </source>
</evidence>
<reference evidence="2" key="1">
    <citation type="journal article" date="2020" name="bioRxiv">
        <title>Comparative genomics of Chlamydomonas.</title>
        <authorList>
            <person name="Craig R.J."/>
            <person name="Hasan A.R."/>
            <person name="Ness R.W."/>
            <person name="Keightley P.D."/>
        </authorList>
    </citation>
    <scope>NUCLEOTIDE SEQUENCE</scope>
    <source>
        <strain evidence="2">SAG 7.73</strain>
    </source>
</reference>